<dbReference type="InterPro" id="IPR014722">
    <property type="entry name" value="Rib_uL2_dom2"/>
</dbReference>
<dbReference type="FunFam" id="2.40.50.140:FF:000009">
    <property type="entry name" value="Elongation factor P"/>
    <property type="match status" value="1"/>
</dbReference>
<feature type="domain" description="Translation elongation factor P/YeiP central" evidence="11">
    <location>
        <begin position="67"/>
        <end position="121"/>
    </location>
</feature>
<keyword evidence="5 7" id="KW-0251">Elongation factor</keyword>
<name>A0A2H0WMH7_9BACT</name>
<proteinExistence type="inferred from homology"/>
<dbReference type="PANTHER" id="PTHR30053">
    <property type="entry name" value="ELONGATION FACTOR P"/>
    <property type="match status" value="1"/>
</dbReference>
<evidence type="ECO:0000313" key="13">
    <source>
        <dbReference type="Proteomes" id="UP000230033"/>
    </source>
</evidence>
<evidence type="ECO:0000256" key="7">
    <source>
        <dbReference type="HAMAP-Rule" id="MF_00141"/>
    </source>
</evidence>
<dbReference type="NCBIfam" id="NF001810">
    <property type="entry name" value="PRK00529.1"/>
    <property type="match status" value="1"/>
</dbReference>
<evidence type="ECO:0000259" key="11">
    <source>
        <dbReference type="SMART" id="SM01185"/>
    </source>
</evidence>
<dbReference type="FunFam" id="2.30.30.30:FF:000003">
    <property type="entry name" value="Elongation factor P"/>
    <property type="match status" value="1"/>
</dbReference>
<dbReference type="InterPro" id="IPR008991">
    <property type="entry name" value="Translation_prot_SH3-like_sf"/>
</dbReference>
<dbReference type="FunFam" id="2.40.50.140:FF:000004">
    <property type="entry name" value="Elongation factor P"/>
    <property type="match status" value="1"/>
</dbReference>
<dbReference type="PIRSF" id="PIRSF005901">
    <property type="entry name" value="EF-P"/>
    <property type="match status" value="1"/>
</dbReference>
<dbReference type="Gene3D" id="2.30.30.30">
    <property type="match status" value="1"/>
</dbReference>
<comment type="caution">
    <text evidence="12">The sequence shown here is derived from an EMBL/GenBank/DDBJ whole genome shotgun (WGS) entry which is preliminary data.</text>
</comment>
<dbReference type="CDD" id="cd05794">
    <property type="entry name" value="S1_EF-P_repeat_2"/>
    <property type="match status" value="1"/>
</dbReference>
<evidence type="ECO:0000256" key="3">
    <source>
        <dbReference type="ARBA" id="ARBA00009479"/>
    </source>
</evidence>
<comment type="function">
    <text evidence="7">Involved in peptide bond synthesis. Stimulates efficient translation and peptide-bond synthesis on native or reconstituted 70S ribosomes in vitro. Probably functions indirectly by altering the affinity of the ribosome for aminoacyl-tRNA, thus increasing their reactivity as acceptors for peptidyl transferase.</text>
</comment>
<dbReference type="InterPro" id="IPR011768">
    <property type="entry name" value="Transl_elongation_fac_P"/>
</dbReference>
<dbReference type="InterPro" id="IPR012340">
    <property type="entry name" value="NA-bd_OB-fold"/>
</dbReference>
<sequence>MISVTELRTGATFKMDDAPFRVIDYKHTKMGRGTASIRVRVRNLLTGAVVDKTFISGARVEPIETEPRVLHYLYREDDEFKFIDPRTFEQVSLPKSTLEGQEKFLKENEEVRVIFWEENPLAVELPITLIFQIATTPPGVKGDSVSASFKPATLDNGLETKVPLFINIGDKIKVDTRTGEYIERVK</sequence>
<evidence type="ECO:0000256" key="1">
    <source>
        <dbReference type="ARBA" id="ARBA00004496"/>
    </source>
</evidence>
<dbReference type="Proteomes" id="UP000230033">
    <property type="component" value="Unassembled WGS sequence"/>
</dbReference>
<dbReference type="PROSITE" id="PS01275">
    <property type="entry name" value="EFP"/>
    <property type="match status" value="1"/>
</dbReference>
<organism evidence="12 13">
    <name type="scientific">Candidatus Shapirobacteria bacterium CG09_land_8_20_14_0_10_47_13</name>
    <dbReference type="NCBI Taxonomy" id="1974481"/>
    <lineage>
        <taxon>Bacteria</taxon>
        <taxon>Candidatus Shapironibacteriota</taxon>
    </lineage>
</organism>
<dbReference type="InterPro" id="IPR020599">
    <property type="entry name" value="Transl_elong_fac_P/YeiP"/>
</dbReference>
<evidence type="ECO:0000256" key="2">
    <source>
        <dbReference type="ARBA" id="ARBA00004815"/>
    </source>
</evidence>
<reference evidence="13" key="1">
    <citation type="submission" date="2017-09" db="EMBL/GenBank/DDBJ databases">
        <title>Depth-based differentiation of microbial function through sediment-hosted aquifers and enrichment of novel symbionts in the deep terrestrial subsurface.</title>
        <authorList>
            <person name="Probst A.J."/>
            <person name="Ladd B."/>
            <person name="Jarett J.K."/>
            <person name="Geller-Mcgrath D.E."/>
            <person name="Sieber C.M.K."/>
            <person name="Emerson J.B."/>
            <person name="Anantharaman K."/>
            <person name="Thomas B.C."/>
            <person name="Malmstrom R."/>
            <person name="Stieglmeier M."/>
            <person name="Klingl A."/>
            <person name="Woyke T."/>
            <person name="Ryan C.M."/>
            <person name="Banfield J.F."/>
        </authorList>
    </citation>
    <scope>NUCLEOTIDE SEQUENCE [LARGE SCALE GENOMIC DNA]</scope>
</reference>
<dbReference type="InterPro" id="IPR001059">
    <property type="entry name" value="Transl_elong_P/YeiP_cen"/>
</dbReference>
<accession>A0A2H0WMH7</accession>
<keyword evidence="6 7" id="KW-0648">Protein biosynthesis</keyword>
<keyword evidence="4 7" id="KW-0963">Cytoplasm</keyword>
<dbReference type="CDD" id="cd04470">
    <property type="entry name" value="S1_EF-P_repeat_1"/>
    <property type="match status" value="1"/>
</dbReference>
<comment type="similarity">
    <text evidence="3 7 9">Belongs to the elongation factor P family.</text>
</comment>
<dbReference type="GO" id="GO:0043043">
    <property type="term" value="P:peptide biosynthetic process"/>
    <property type="evidence" value="ECO:0007669"/>
    <property type="project" value="InterPro"/>
</dbReference>
<dbReference type="UniPathway" id="UPA00345"/>
<comment type="pathway">
    <text evidence="2 7">Protein biosynthesis; polypeptide chain elongation.</text>
</comment>
<dbReference type="SMART" id="SM00841">
    <property type="entry name" value="Elong-fact-P_C"/>
    <property type="match status" value="1"/>
</dbReference>
<evidence type="ECO:0000259" key="10">
    <source>
        <dbReference type="SMART" id="SM00841"/>
    </source>
</evidence>
<evidence type="ECO:0000256" key="5">
    <source>
        <dbReference type="ARBA" id="ARBA00022768"/>
    </source>
</evidence>
<dbReference type="Pfam" id="PF09285">
    <property type="entry name" value="Elong-fact-P_C"/>
    <property type="match status" value="1"/>
</dbReference>
<dbReference type="EMBL" id="PEZJ01000025">
    <property type="protein sequence ID" value="PIS13857.1"/>
    <property type="molecule type" value="Genomic_DNA"/>
</dbReference>
<dbReference type="GO" id="GO:0003746">
    <property type="term" value="F:translation elongation factor activity"/>
    <property type="evidence" value="ECO:0007669"/>
    <property type="project" value="UniProtKB-UniRule"/>
</dbReference>
<dbReference type="Gene3D" id="2.40.50.140">
    <property type="entry name" value="Nucleic acid-binding proteins"/>
    <property type="match status" value="2"/>
</dbReference>
<protein>
    <recommendedName>
        <fullName evidence="7 8">Elongation factor P</fullName>
        <shortName evidence="7">EF-P</shortName>
    </recommendedName>
</protein>
<dbReference type="InterPro" id="IPR013852">
    <property type="entry name" value="Transl_elong_P/YeiP_CS"/>
</dbReference>
<evidence type="ECO:0000256" key="8">
    <source>
        <dbReference type="NCBIfam" id="TIGR00038"/>
    </source>
</evidence>
<gene>
    <name evidence="7 12" type="primary">efp</name>
    <name evidence="12" type="ORF">COT65_02055</name>
</gene>
<dbReference type="HAMAP" id="MF_00141">
    <property type="entry name" value="EF_P"/>
    <property type="match status" value="1"/>
</dbReference>
<dbReference type="InterPro" id="IPR013185">
    <property type="entry name" value="Transl_elong_KOW-like"/>
</dbReference>
<dbReference type="Pfam" id="PF01132">
    <property type="entry name" value="EFP"/>
    <property type="match status" value="1"/>
</dbReference>
<comment type="subcellular location">
    <subcellularLocation>
        <location evidence="1 7">Cytoplasm</location>
    </subcellularLocation>
</comment>
<evidence type="ECO:0000256" key="9">
    <source>
        <dbReference type="RuleBase" id="RU004389"/>
    </source>
</evidence>
<evidence type="ECO:0000256" key="6">
    <source>
        <dbReference type="ARBA" id="ARBA00022917"/>
    </source>
</evidence>
<dbReference type="Pfam" id="PF08207">
    <property type="entry name" value="EFP_N"/>
    <property type="match status" value="1"/>
</dbReference>
<evidence type="ECO:0000313" key="12">
    <source>
        <dbReference type="EMBL" id="PIS13857.1"/>
    </source>
</evidence>
<dbReference type="SMART" id="SM01185">
    <property type="entry name" value="EFP"/>
    <property type="match status" value="1"/>
</dbReference>
<dbReference type="AlphaFoldDB" id="A0A2H0WMH7"/>
<dbReference type="SUPFAM" id="SSF50104">
    <property type="entry name" value="Translation proteins SH3-like domain"/>
    <property type="match status" value="1"/>
</dbReference>
<dbReference type="NCBIfam" id="TIGR00038">
    <property type="entry name" value="efp"/>
    <property type="match status" value="1"/>
</dbReference>
<feature type="domain" description="Elongation factor P C-terminal" evidence="10">
    <location>
        <begin position="129"/>
        <end position="184"/>
    </location>
</feature>
<dbReference type="GO" id="GO:0005829">
    <property type="term" value="C:cytosol"/>
    <property type="evidence" value="ECO:0007669"/>
    <property type="project" value="UniProtKB-ARBA"/>
</dbReference>
<dbReference type="PANTHER" id="PTHR30053:SF14">
    <property type="entry name" value="TRANSLATION ELONGATION FACTOR KOW-LIKE DOMAIN-CONTAINING PROTEIN"/>
    <property type="match status" value="1"/>
</dbReference>
<dbReference type="SUPFAM" id="SSF50249">
    <property type="entry name" value="Nucleic acid-binding proteins"/>
    <property type="match status" value="2"/>
</dbReference>
<dbReference type="InterPro" id="IPR015365">
    <property type="entry name" value="Elong-fact-P_C"/>
</dbReference>
<evidence type="ECO:0000256" key="4">
    <source>
        <dbReference type="ARBA" id="ARBA00022490"/>
    </source>
</evidence>